<sequence>MPSEDHHSHDPYDIPITSQVHRDYGTTEASLTERPPLQSRLTITHTQLAKHSQNASNIVAFYTGLRIIGQIVGALIYMAIALLFLAVSLGFSSIFSGIWNVTGHWILLYLSPTPSPYSEATLLSTFWFGFWGSATTTIPFWLVYIPLRACCDFACRGSLTLPFLNLVVVAAKIALECIVGVPLVGHYGVVTLKLGDAIRVAYLGVAALFLGVVGIMLMLLLATIPFITF</sequence>
<feature type="transmembrane region" description="Helical" evidence="1">
    <location>
        <begin position="75"/>
        <end position="106"/>
    </location>
</feature>
<dbReference type="EMBL" id="MU250563">
    <property type="protein sequence ID" value="KAG7441139.1"/>
    <property type="molecule type" value="Genomic_DNA"/>
</dbReference>
<dbReference type="RefSeq" id="XP_043034639.1">
    <property type="nucleotide sequence ID" value="XM_043181354.1"/>
</dbReference>
<organism evidence="2 3">
    <name type="scientific">Guyanagaster necrorhizus</name>
    <dbReference type="NCBI Taxonomy" id="856835"/>
    <lineage>
        <taxon>Eukaryota</taxon>
        <taxon>Fungi</taxon>
        <taxon>Dikarya</taxon>
        <taxon>Basidiomycota</taxon>
        <taxon>Agaricomycotina</taxon>
        <taxon>Agaricomycetes</taxon>
        <taxon>Agaricomycetidae</taxon>
        <taxon>Agaricales</taxon>
        <taxon>Marasmiineae</taxon>
        <taxon>Physalacriaceae</taxon>
        <taxon>Guyanagaster</taxon>
    </lineage>
</organism>
<protein>
    <submittedName>
        <fullName evidence="2">Uncharacterized protein</fullName>
    </submittedName>
</protein>
<name>A0A9P8AMU8_9AGAR</name>
<feature type="transmembrane region" description="Helical" evidence="1">
    <location>
        <begin position="201"/>
        <end position="227"/>
    </location>
</feature>
<keyword evidence="3" id="KW-1185">Reference proteome</keyword>
<dbReference type="Proteomes" id="UP000812287">
    <property type="component" value="Unassembled WGS sequence"/>
</dbReference>
<evidence type="ECO:0000313" key="3">
    <source>
        <dbReference type="Proteomes" id="UP000812287"/>
    </source>
</evidence>
<gene>
    <name evidence="2" type="ORF">BT62DRAFT_551768</name>
</gene>
<keyword evidence="1" id="KW-1133">Transmembrane helix</keyword>
<dbReference type="AlphaFoldDB" id="A0A9P8AMU8"/>
<reference evidence="2" key="1">
    <citation type="submission" date="2020-11" db="EMBL/GenBank/DDBJ databases">
        <title>Adaptations for nitrogen fixation in a non-lichenized fungal sporocarp promotes dispersal by wood-feeding termites.</title>
        <authorList>
            <consortium name="DOE Joint Genome Institute"/>
            <person name="Koch R.A."/>
            <person name="Yoon G."/>
            <person name="Arayal U."/>
            <person name="Lail K."/>
            <person name="Amirebrahimi M."/>
            <person name="Labutti K."/>
            <person name="Lipzen A."/>
            <person name="Riley R."/>
            <person name="Barry K."/>
            <person name="Henrissat B."/>
            <person name="Grigoriev I.V."/>
            <person name="Herr J.R."/>
            <person name="Aime M.C."/>
        </authorList>
    </citation>
    <scope>NUCLEOTIDE SEQUENCE</scope>
    <source>
        <strain evidence="2">MCA 3950</strain>
    </source>
</reference>
<keyword evidence="1" id="KW-0812">Transmembrane</keyword>
<feature type="transmembrane region" description="Helical" evidence="1">
    <location>
        <begin position="159"/>
        <end position="181"/>
    </location>
</feature>
<dbReference type="GeneID" id="66103650"/>
<feature type="transmembrane region" description="Helical" evidence="1">
    <location>
        <begin position="126"/>
        <end position="147"/>
    </location>
</feature>
<comment type="caution">
    <text evidence="2">The sequence shown here is derived from an EMBL/GenBank/DDBJ whole genome shotgun (WGS) entry which is preliminary data.</text>
</comment>
<proteinExistence type="predicted"/>
<evidence type="ECO:0000313" key="2">
    <source>
        <dbReference type="EMBL" id="KAG7441139.1"/>
    </source>
</evidence>
<accession>A0A9P8AMU8</accession>
<keyword evidence="1" id="KW-0472">Membrane</keyword>
<evidence type="ECO:0000256" key="1">
    <source>
        <dbReference type="SAM" id="Phobius"/>
    </source>
</evidence>
<dbReference type="OrthoDB" id="2862844at2759"/>